<keyword evidence="7" id="KW-1185">Reference proteome</keyword>
<dbReference type="InterPro" id="IPR000595">
    <property type="entry name" value="cNMP-bd_dom"/>
</dbReference>
<dbReference type="InterPro" id="IPR014710">
    <property type="entry name" value="RmlC-like_jellyroll"/>
</dbReference>
<protein>
    <recommendedName>
        <fullName evidence="8">Crp/Fnr family transcriptional regulator</fullName>
    </recommendedName>
</protein>
<organism evidence="6 7">
    <name type="scientific">Nonomuraea maheshkhaliensis</name>
    <dbReference type="NCBI Taxonomy" id="419590"/>
    <lineage>
        <taxon>Bacteria</taxon>
        <taxon>Bacillati</taxon>
        <taxon>Actinomycetota</taxon>
        <taxon>Actinomycetes</taxon>
        <taxon>Streptosporangiales</taxon>
        <taxon>Streptosporangiaceae</taxon>
        <taxon>Nonomuraea</taxon>
    </lineage>
</organism>
<accession>A0ABN2HYA2</accession>
<dbReference type="InterPro" id="IPR036390">
    <property type="entry name" value="WH_DNA-bd_sf"/>
</dbReference>
<comment type="caution">
    <text evidence="6">The sequence shown here is derived from an EMBL/GenBank/DDBJ whole genome shotgun (WGS) entry which is preliminary data.</text>
</comment>
<dbReference type="Gene3D" id="1.10.10.10">
    <property type="entry name" value="Winged helix-like DNA-binding domain superfamily/Winged helix DNA-binding domain"/>
    <property type="match status" value="1"/>
</dbReference>
<dbReference type="InterPro" id="IPR012318">
    <property type="entry name" value="HTH_CRP"/>
</dbReference>
<evidence type="ECO:0000256" key="3">
    <source>
        <dbReference type="ARBA" id="ARBA00023163"/>
    </source>
</evidence>
<dbReference type="Pfam" id="PF13545">
    <property type="entry name" value="HTH_Crp_2"/>
    <property type="match status" value="1"/>
</dbReference>
<sequence>MATPLADHTVNFRNFWSMLTPQEQSTLRARGSVNRYGKDTVIVAEGTATSQVTIIRSGWAKGTTIKADRPVLLRLYGPGELVGVSTALTGTAPAETVVVTSYELHAMMLPTRSFADFLRRASNASTALHRMQQWRLEEADRLRTIRDYPTAAQRLAGLLVELCRPENDPIHHVDGTISVPTSGASLSQQDLGSWIGDSRKTVVRALADLRKMELTRGAGLPRHIQITDPDRLRAFAAAADAGGAR</sequence>
<dbReference type="InterPro" id="IPR036388">
    <property type="entry name" value="WH-like_DNA-bd_sf"/>
</dbReference>
<reference evidence="6 7" key="1">
    <citation type="journal article" date="2019" name="Int. J. Syst. Evol. Microbiol.">
        <title>The Global Catalogue of Microorganisms (GCM) 10K type strain sequencing project: providing services to taxonomists for standard genome sequencing and annotation.</title>
        <authorList>
            <consortium name="The Broad Institute Genomics Platform"/>
            <consortium name="The Broad Institute Genome Sequencing Center for Infectious Disease"/>
            <person name="Wu L."/>
            <person name="Ma J."/>
        </authorList>
    </citation>
    <scope>NUCLEOTIDE SEQUENCE [LARGE SCALE GENOMIC DNA]</scope>
    <source>
        <strain evidence="6 7">JCM 13929</strain>
    </source>
</reference>
<keyword evidence="2" id="KW-0238">DNA-binding</keyword>
<keyword evidence="1" id="KW-0805">Transcription regulation</keyword>
<dbReference type="RefSeq" id="WP_346115221.1">
    <property type="nucleotide sequence ID" value="NZ_BAAAMU010000212.1"/>
</dbReference>
<evidence type="ECO:0000256" key="2">
    <source>
        <dbReference type="ARBA" id="ARBA00023125"/>
    </source>
</evidence>
<dbReference type="EMBL" id="BAAAMU010000212">
    <property type="protein sequence ID" value="GAA1695566.1"/>
    <property type="molecule type" value="Genomic_DNA"/>
</dbReference>
<dbReference type="PROSITE" id="PS51063">
    <property type="entry name" value="HTH_CRP_2"/>
    <property type="match status" value="1"/>
</dbReference>
<proteinExistence type="predicted"/>
<evidence type="ECO:0000256" key="1">
    <source>
        <dbReference type="ARBA" id="ARBA00023015"/>
    </source>
</evidence>
<dbReference type="SUPFAM" id="SSF46785">
    <property type="entry name" value="Winged helix' DNA-binding domain"/>
    <property type="match status" value="1"/>
</dbReference>
<evidence type="ECO:0000259" key="5">
    <source>
        <dbReference type="PROSITE" id="PS51063"/>
    </source>
</evidence>
<name>A0ABN2HYA2_9ACTN</name>
<dbReference type="Gene3D" id="2.60.120.10">
    <property type="entry name" value="Jelly Rolls"/>
    <property type="match status" value="1"/>
</dbReference>
<evidence type="ECO:0000259" key="4">
    <source>
        <dbReference type="PROSITE" id="PS50042"/>
    </source>
</evidence>
<evidence type="ECO:0000313" key="6">
    <source>
        <dbReference type="EMBL" id="GAA1695566.1"/>
    </source>
</evidence>
<keyword evidence="3" id="KW-0804">Transcription</keyword>
<feature type="domain" description="Cyclic nucleotide-binding" evidence="4">
    <location>
        <begin position="15"/>
        <end position="118"/>
    </location>
</feature>
<dbReference type="InterPro" id="IPR018490">
    <property type="entry name" value="cNMP-bd_dom_sf"/>
</dbReference>
<gene>
    <name evidence="6" type="ORF">GCM10009733_108950</name>
</gene>
<dbReference type="PROSITE" id="PS50042">
    <property type="entry name" value="CNMP_BINDING_3"/>
    <property type="match status" value="1"/>
</dbReference>
<dbReference type="SMART" id="SM00100">
    <property type="entry name" value="cNMP"/>
    <property type="match status" value="1"/>
</dbReference>
<dbReference type="CDD" id="cd00038">
    <property type="entry name" value="CAP_ED"/>
    <property type="match status" value="1"/>
</dbReference>
<evidence type="ECO:0008006" key="8">
    <source>
        <dbReference type="Google" id="ProtNLM"/>
    </source>
</evidence>
<evidence type="ECO:0000313" key="7">
    <source>
        <dbReference type="Proteomes" id="UP001500064"/>
    </source>
</evidence>
<dbReference type="Proteomes" id="UP001500064">
    <property type="component" value="Unassembled WGS sequence"/>
</dbReference>
<dbReference type="Pfam" id="PF00027">
    <property type="entry name" value="cNMP_binding"/>
    <property type="match status" value="1"/>
</dbReference>
<dbReference type="SUPFAM" id="SSF51206">
    <property type="entry name" value="cAMP-binding domain-like"/>
    <property type="match status" value="1"/>
</dbReference>
<feature type="domain" description="HTH crp-type" evidence="5">
    <location>
        <begin position="149"/>
        <end position="230"/>
    </location>
</feature>